<evidence type="ECO:0000313" key="1">
    <source>
        <dbReference type="EMBL" id="OMO73346.1"/>
    </source>
</evidence>
<dbReference type="EMBL" id="AWUE01019471">
    <property type="protein sequence ID" value="OMO73346.1"/>
    <property type="molecule type" value="Genomic_DNA"/>
</dbReference>
<sequence length="64" mass="7407">MGPKHNFDIRVIDFSKQDLKPGSPPEWDFVKSQVRQALEGYGMAASRHCLIRLHWSFGMLYLEA</sequence>
<dbReference type="Proteomes" id="UP000187203">
    <property type="component" value="Unassembled WGS sequence"/>
</dbReference>
<name>A0A1R3HSJ4_9ROSI</name>
<accession>A0A1R3HSJ4</accession>
<organism evidence="1 2">
    <name type="scientific">Corchorus olitorius</name>
    <dbReference type="NCBI Taxonomy" id="93759"/>
    <lineage>
        <taxon>Eukaryota</taxon>
        <taxon>Viridiplantae</taxon>
        <taxon>Streptophyta</taxon>
        <taxon>Embryophyta</taxon>
        <taxon>Tracheophyta</taxon>
        <taxon>Spermatophyta</taxon>
        <taxon>Magnoliopsida</taxon>
        <taxon>eudicotyledons</taxon>
        <taxon>Gunneridae</taxon>
        <taxon>Pentapetalae</taxon>
        <taxon>rosids</taxon>
        <taxon>malvids</taxon>
        <taxon>Malvales</taxon>
        <taxon>Malvaceae</taxon>
        <taxon>Grewioideae</taxon>
        <taxon>Apeibeae</taxon>
        <taxon>Corchorus</taxon>
    </lineage>
</organism>
<proteinExistence type="predicted"/>
<keyword evidence="2" id="KW-1185">Reference proteome</keyword>
<protein>
    <submittedName>
        <fullName evidence="1">2-oxoglutarate (2OG) and Fe(II)-dependent oxygenase-like protein</fullName>
    </submittedName>
</protein>
<dbReference type="AlphaFoldDB" id="A0A1R3HSJ4"/>
<gene>
    <name evidence="1" type="ORF">COLO4_27152</name>
</gene>
<dbReference type="OrthoDB" id="288590at2759"/>
<reference evidence="2" key="1">
    <citation type="submission" date="2013-09" db="EMBL/GenBank/DDBJ databases">
        <title>Corchorus olitorius genome sequencing.</title>
        <authorList>
            <person name="Alam M."/>
            <person name="Haque M.S."/>
            <person name="Islam M.S."/>
            <person name="Emdad E.M."/>
            <person name="Islam M.M."/>
            <person name="Ahmed B."/>
            <person name="Halim A."/>
            <person name="Hossen Q.M.M."/>
            <person name="Hossain M.Z."/>
            <person name="Ahmed R."/>
            <person name="Khan M.M."/>
            <person name="Islam R."/>
            <person name="Rashid M.M."/>
            <person name="Khan S.A."/>
            <person name="Rahman M.S."/>
            <person name="Alam M."/>
            <person name="Yahiya A.S."/>
            <person name="Khan M.S."/>
            <person name="Azam M.S."/>
            <person name="Haque T."/>
            <person name="Lashkar M.Z.H."/>
            <person name="Akhand A.I."/>
            <person name="Morshed G."/>
            <person name="Roy S."/>
            <person name="Uddin K.S."/>
            <person name="Rabeya T."/>
            <person name="Hossain A.S."/>
            <person name="Chowdhury A."/>
            <person name="Snigdha A.R."/>
            <person name="Mortoza M.S."/>
            <person name="Matin S.A."/>
            <person name="Hoque S.M.E."/>
            <person name="Islam M.K."/>
            <person name="Roy D.K."/>
            <person name="Haider R."/>
            <person name="Moosa M.M."/>
            <person name="Elias S.M."/>
            <person name="Hasan A.M."/>
            <person name="Jahan S."/>
            <person name="Shafiuddin M."/>
            <person name="Mahmood N."/>
            <person name="Shommy N.S."/>
        </authorList>
    </citation>
    <scope>NUCLEOTIDE SEQUENCE [LARGE SCALE GENOMIC DNA]</scope>
    <source>
        <strain evidence="2">cv. O-4</strain>
    </source>
</reference>
<comment type="caution">
    <text evidence="1">The sequence shown here is derived from an EMBL/GenBank/DDBJ whole genome shotgun (WGS) entry which is preliminary data.</text>
</comment>
<evidence type="ECO:0000313" key="2">
    <source>
        <dbReference type="Proteomes" id="UP000187203"/>
    </source>
</evidence>